<sequence>MGVVIIDGTTVRDFVSDEGHFNKSINHIYILSTRPQPRWCVIPIRAAEGFGVVPSPGDALRRRYIDAVGGAGEVVRFDLQQVRLPPQRVDRSGGVSVGDEEDHAGDCGRARVGADPEGARGR</sequence>
<evidence type="ECO:0000313" key="1">
    <source>
        <dbReference type="EMBL" id="KAH7860392.1"/>
    </source>
</evidence>
<dbReference type="EMBL" id="CM037154">
    <property type="protein sequence ID" value="KAH7860392.1"/>
    <property type="molecule type" value="Genomic_DNA"/>
</dbReference>
<reference evidence="1 2" key="1">
    <citation type="journal article" date="2021" name="Hortic Res">
        <title>High-quality reference genome and annotation aids understanding of berry development for evergreen blueberry (Vaccinium darrowii).</title>
        <authorList>
            <person name="Yu J."/>
            <person name="Hulse-Kemp A.M."/>
            <person name="Babiker E."/>
            <person name="Staton M."/>
        </authorList>
    </citation>
    <scope>NUCLEOTIDE SEQUENCE [LARGE SCALE GENOMIC DNA]</scope>
    <source>
        <strain evidence="2">cv. NJ 8807/NJ 8810</strain>
        <tissue evidence="1">Young leaf</tissue>
    </source>
</reference>
<protein>
    <submittedName>
        <fullName evidence="1">Uncharacterized protein</fullName>
    </submittedName>
</protein>
<comment type="caution">
    <text evidence="1">The sequence shown here is derived from an EMBL/GenBank/DDBJ whole genome shotgun (WGS) entry which is preliminary data.</text>
</comment>
<proteinExistence type="predicted"/>
<dbReference type="Proteomes" id="UP000828048">
    <property type="component" value="Chromosome 4"/>
</dbReference>
<evidence type="ECO:0000313" key="2">
    <source>
        <dbReference type="Proteomes" id="UP000828048"/>
    </source>
</evidence>
<organism evidence="1 2">
    <name type="scientific">Vaccinium darrowii</name>
    <dbReference type="NCBI Taxonomy" id="229202"/>
    <lineage>
        <taxon>Eukaryota</taxon>
        <taxon>Viridiplantae</taxon>
        <taxon>Streptophyta</taxon>
        <taxon>Embryophyta</taxon>
        <taxon>Tracheophyta</taxon>
        <taxon>Spermatophyta</taxon>
        <taxon>Magnoliopsida</taxon>
        <taxon>eudicotyledons</taxon>
        <taxon>Gunneridae</taxon>
        <taxon>Pentapetalae</taxon>
        <taxon>asterids</taxon>
        <taxon>Ericales</taxon>
        <taxon>Ericaceae</taxon>
        <taxon>Vaccinioideae</taxon>
        <taxon>Vaccinieae</taxon>
        <taxon>Vaccinium</taxon>
    </lineage>
</organism>
<accession>A0ACB7Z4C2</accession>
<gene>
    <name evidence="1" type="ORF">Vadar_012937</name>
</gene>
<name>A0ACB7Z4C2_9ERIC</name>
<keyword evidence="2" id="KW-1185">Reference proteome</keyword>